<dbReference type="Proteomes" id="UP000606974">
    <property type="component" value="Unassembled WGS sequence"/>
</dbReference>
<gene>
    <name evidence="2" type="ORF">GJ744_001662</name>
</gene>
<proteinExistence type="predicted"/>
<organism evidence="2 3">
    <name type="scientific">Endocarpon pusillum</name>
    <dbReference type="NCBI Taxonomy" id="364733"/>
    <lineage>
        <taxon>Eukaryota</taxon>
        <taxon>Fungi</taxon>
        <taxon>Dikarya</taxon>
        <taxon>Ascomycota</taxon>
        <taxon>Pezizomycotina</taxon>
        <taxon>Eurotiomycetes</taxon>
        <taxon>Chaetothyriomycetidae</taxon>
        <taxon>Verrucariales</taxon>
        <taxon>Verrucariaceae</taxon>
        <taxon>Endocarpon</taxon>
    </lineage>
</organism>
<accession>A0A8H7DZB7</accession>
<feature type="region of interest" description="Disordered" evidence="1">
    <location>
        <begin position="162"/>
        <end position="189"/>
    </location>
</feature>
<sequence length="189" mass="21561">MQKLPTPFLGSIAEVCIVTPDHRKTMDGLLRLGIGPFQVFDFTSSTVPERSFRGRPGSYELKVCFAKQGSLTFEIMQPVAGESLMAEYLDQRGGKEGVQHIAFDCENIPMQERKRQMRERGYEPAMEGVWMGNKGTCHFCFFDTEDSTGTIFESIDFSHDWEDPDFKWYPQPPERDESNNDAGKDLRGK</sequence>
<evidence type="ECO:0008006" key="4">
    <source>
        <dbReference type="Google" id="ProtNLM"/>
    </source>
</evidence>
<dbReference type="OrthoDB" id="504708at2759"/>
<dbReference type="Gene3D" id="3.10.180.10">
    <property type="entry name" value="2,3-Dihydroxybiphenyl 1,2-Dioxygenase, domain 1"/>
    <property type="match status" value="1"/>
</dbReference>
<keyword evidence="3" id="KW-1185">Reference proteome</keyword>
<dbReference type="InterPro" id="IPR029068">
    <property type="entry name" value="Glyas_Bleomycin-R_OHBP_Dase"/>
</dbReference>
<evidence type="ECO:0000256" key="1">
    <source>
        <dbReference type="SAM" id="MobiDB-lite"/>
    </source>
</evidence>
<dbReference type="EMBL" id="JAACFV010000125">
    <property type="protein sequence ID" value="KAF7504864.1"/>
    <property type="molecule type" value="Genomic_DNA"/>
</dbReference>
<protein>
    <recommendedName>
        <fullName evidence="4">VOC domain-containing protein</fullName>
    </recommendedName>
</protein>
<comment type="caution">
    <text evidence="2">The sequence shown here is derived from an EMBL/GenBank/DDBJ whole genome shotgun (WGS) entry which is preliminary data.</text>
</comment>
<name>A0A8H7DZB7_9EURO</name>
<dbReference type="SUPFAM" id="SSF54593">
    <property type="entry name" value="Glyoxalase/Bleomycin resistance protein/Dihydroxybiphenyl dioxygenase"/>
    <property type="match status" value="1"/>
</dbReference>
<evidence type="ECO:0000313" key="3">
    <source>
        <dbReference type="Proteomes" id="UP000606974"/>
    </source>
</evidence>
<feature type="compositionally biased region" description="Basic and acidic residues" evidence="1">
    <location>
        <begin position="173"/>
        <end position="189"/>
    </location>
</feature>
<evidence type="ECO:0000313" key="2">
    <source>
        <dbReference type="EMBL" id="KAF7504864.1"/>
    </source>
</evidence>
<dbReference type="Pfam" id="PF13669">
    <property type="entry name" value="Glyoxalase_4"/>
    <property type="match status" value="1"/>
</dbReference>
<dbReference type="AlphaFoldDB" id="A0A8H7DZB7"/>
<reference evidence="2" key="1">
    <citation type="submission" date="2020-02" db="EMBL/GenBank/DDBJ databases">
        <authorList>
            <person name="Palmer J.M."/>
        </authorList>
    </citation>
    <scope>NUCLEOTIDE SEQUENCE</scope>
    <source>
        <strain evidence="2">EPUS1.4</strain>
        <tissue evidence="2">Thallus</tissue>
    </source>
</reference>